<name>A0AAQ3JZ68_9LILI</name>
<dbReference type="GO" id="GO:0008270">
    <property type="term" value="F:zinc ion binding"/>
    <property type="evidence" value="ECO:0007669"/>
    <property type="project" value="InterPro"/>
</dbReference>
<dbReference type="PROSITE" id="PS51375">
    <property type="entry name" value="PPR"/>
    <property type="match status" value="5"/>
</dbReference>
<protein>
    <submittedName>
        <fullName evidence="4">Pentatricopeptide repeat-containing protein</fullName>
    </submittedName>
</protein>
<dbReference type="Pfam" id="PF20431">
    <property type="entry name" value="E_motif"/>
    <property type="match status" value="1"/>
</dbReference>
<dbReference type="InterPro" id="IPR046848">
    <property type="entry name" value="E_motif"/>
</dbReference>
<dbReference type="NCBIfam" id="TIGR00756">
    <property type="entry name" value="PPR"/>
    <property type="match status" value="3"/>
</dbReference>
<dbReference type="Pfam" id="PF01535">
    <property type="entry name" value="PPR"/>
    <property type="match status" value="3"/>
</dbReference>
<dbReference type="Pfam" id="PF14432">
    <property type="entry name" value="DYW_deaminase"/>
    <property type="match status" value="1"/>
</dbReference>
<dbReference type="InterPro" id="IPR046960">
    <property type="entry name" value="PPR_At4g14850-like_plant"/>
</dbReference>
<evidence type="ECO:0000256" key="2">
    <source>
        <dbReference type="PROSITE-ProRule" id="PRU00708"/>
    </source>
</evidence>
<proteinExistence type="predicted"/>
<dbReference type="Proteomes" id="UP001327560">
    <property type="component" value="Chromosome 2"/>
</dbReference>
<evidence type="ECO:0000313" key="4">
    <source>
        <dbReference type="EMBL" id="WOK99016.1"/>
    </source>
</evidence>
<keyword evidence="5" id="KW-1185">Reference proteome</keyword>
<dbReference type="InterPro" id="IPR011990">
    <property type="entry name" value="TPR-like_helical_dom_sf"/>
</dbReference>
<dbReference type="Gene3D" id="1.25.40.10">
    <property type="entry name" value="Tetratricopeptide repeat domain"/>
    <property type="match status" value="4"/>
</dbReference>
<keyword evidence="1" id="KW-0677">Repeat</keyword>
<dbReference type="FunFam" id="1.25.40.10:FF:000470">
    <property type="entry name" value="Pentatricopeptide repeat-containing protein At5g66520"/>
    <property type="match status" value="1"/>
</dbReference>
<sequence>MIPYSEFIEHLSRHCTSVAKCKQAHAFLLRTALLDDLHCASKLLSFLAVAPSGDLRYASRLFAHLRRPPDLFLWNTMIRGHARGPDLSAALSCFRLMLRAGLAPDHHTYPFVLAACARSRALEQGMRFHGETMKVGLDSDVYVLNALLQMYTRCGCFGAAHKLFDGNSHRDVVSWNVMMRGYLLAGFFEDALHLLQEMKEMDVNPDDVTLISLVSACSQSGDLNRGQWLHSYANERGLVKKSLNLGNAILDMYCKCGDLQSAQSIFMEMDEKDLLTWTTMISGLAKSGLYQEALGLFGRVQQFEKVKPDEVILVTMLSVCAHIGALDQGKYIHLLIDRYRVNRDVALETALVDMYAKCGAVDFALQVFEEMRERNVFTWNAVIGGLALHGHGPYSLQLFERMKNERIMPDDVTFIGLLSACSHAGLVDEGLELFRLMNDVYQIEPRMEHYGCVVDMLCRARLLQDALEFIERMPIRPNVVMWAALVGACRAVGDIKLAERLGKRVIELEPDTYDRYVMLSNIYAGSQRWDEALNVRNLMKAKGIEKAPGISWIELNGTVHEFVAGDKSHHRTEQIYVMVEEMCHRVRAAGYVSSTTEVLFNIEEEEKEHSLFLHSEKLAVAFGLISSVPGLPIRITKNLRVCSDCHSFLKAVSDVFSREIIARDRSRFHHFKGGICSCKDFW</sequence>
<dbReference type="EMBL" id="CP136891">
    <property type="protein sequence ID" value="WOK99016.1"/>
    <property type="molecule type" value="Genomic_DNA"/>
</dbReference>
<evidence type="ECO:0000256" key="1">
    <source>
        <dbReference type="ARBA" id="ARBA00022737"/>
    </source>
</evidence>
<feature type="repeat" description="PPR" evidence="2">
    <location>
        <begin position="171"/>
        <end position="205"/>
    </location>
</feature>
<dbReference type="PANTHER" id="PTHR47926">
    <property type="entry name" value="PENTATRICOPEPTIDE REPEAT-CONTAINING PROTEIN"/>
    <property type="match status" value="1"/>
</dbReference>
<dbReference type="FunFam" id="1.25.40.10:FF:000366">
    <property type="entry name" value="Pentatricopeptide (PPR) repeat-containing protein"/>
    <property type="match status" value="1"/>
</dbReference>
<dbReference type="AlphaFoldDB" id="A0AAQ3JZ68"/>
<reference evidence="4 5" key="1">
    <citation type="submission" date="2023-10" db="EMBL/GenBank/DDBJ databases">
        <title>Chromosome-scale genome assembly provides insights into flower coloration mechanisms of Canna indica.</title>
        <authorList>
            <person name="Li C."/>
        </authorList>
    </citation>
    <scope>NUCLEOTIDE SEQUENCE [LARGE SCALE GENOMIC DNA]</scope>
    <source>
        <tissue evidence="4">Flower</tissue>
    </source>
</reference>
<feature type="repeat" description="PPR" evidence="2">
    <location>
        <begin position="273"/>
        <end position="308"/>
    </location>
</feature>
<feature type="repeat" description="PPR" evidence="2">
    <location>
        <begin position="70"/>
        <end position="104"/>
    </location>
</feature>
<dbReference type="Pfam" id="PF13041">
    <property type="entry name" value="PPR_2"/>
    <property type="match status" value="3"/>
</dbReference>
<dbReference type="GO" id="GO:0003723">
    <property type="term" value="F:RNA binding"/>
    <property type="evidence" value="ECO:0007669"/>
    <property type="project" value="InterPro"/>
</dbReference>
<feature type="domain" description="DYW" evidence="3">
    <location>
        <begin position="590"/>
        <end position="682"/>
    </location>
</feature>
<dbReference type="SUPFAM" id="SSF48452">
    <property type="entry name" value="TPR-like"/>
    <property type="match status" value="1"/>
</dbReference>
<feature type="repeat" description="PPR" evidence="2">
    <location>
        <begin position="344"/>
        <end position="374"/>
    </location>
</feature>
<evidence type="ECO:0000259" key="3">
    <source>
        <dbReference type="Pfam" id="PF14432"/>
    </source>
</evidence>
<accession>A0AAQ3JZ68</accession>
<dbReference type="InterPro" id="IPR032867">
    <property type="entry name" value="DYW_dom"/>
</dbReference>
<dbReference type="FunFam" id="1.25.40.10:FF:000031">
    <property type="entry name" value="Pentatricopeptide repeat-containing protein mitochondrial"/>
    <property type="match status" value="2"/>
</dbReference>
<dbReference type="InterPro" id="IPR002885">
    <property type="entry name" value="PPR_rpt"/>
</dbReference>
<dbReference type="PANTHER" id="PTHR47926:SF347">
    <property type="entry name" value="PENTATRICOPEPTIDE REPEAT-CONTAINING PROTEIN"/>
    <property type="match status" value="1"/>
</dbReference>
<organism evidence="4 5">
    <name type="scientific">Canna indica</name>
    <name type="common">Indian-shot</name>
    <dbReference type="NCBI Taxonomy" id="4628"/>
    <lineage>
        <taxon>Eukaryota</taxon>
        <taxon>Viridiplantae</taxon>
        <taxon>Streptophyta</taxon>
        <taxon>Embryophyta</taxon>
        <taxon>Tracheophyta</taxon>
        <taxon>Spermatophyta</taxon>
        <taxon>Magnoliopsida</taxon>
        <taxon>Liliopsida</taxon>
        <taxon>Zingiberales</taxon>
        <taxon>Cannaceae</taxon>
        <taxon>Canna</taxon>
    </lineage>
</organism>
<dbReference type="GO" id="GO:0009451">
    <property type="term" value="P:RNA modification"/>
    <property type="evidence" value="ECO:0007669"/>
    <property type="project" value="InterPro"/>
</dbReference>
<feature type="repeat" description="PPR" evidence="2">
    <location>
        <begin position="375"/>
        <end position="409"/>
    </location>
</feature>
<gene>
    <name evidence="4" type="ORF">Cni_G07728</name>
</gene>
<evidence type="ECO:0000313" key="5">
    <source>
        <dbReference type="Proteomes" id="UP001327560"/>
    </source>
</evidence>